<sequence>MALDTKTPHDPSWLELMYNNRALVPEHVNYFARWAKESAQVRAEHPCVPDLAYGKGTRETLDVFPTTQLPPGSGKGAPVLVFIHGGYWRALDKSDHSFIAPAFNREGVCVVVVNYALCPGTPEAPVGIPQIMRQMEKAIAWIWQNIGRYGGDPHRITVAGHSAGGQLAAMLLTSVWPLIGNLPDGAVRNALSISGLHDLDPLMHTPFLQETLKLTEQQVLQYSPARLQAPGQGMLYCAVGGDESPEFLRQARLVQDAWGSAAVPRCQVQEGLNHFSIVDALAKPGHDVHHMALILLRA</sequence>
<dbReference type="AlphaFoldDB" id="A0A7X0PEQ6"/>
<dbReference type="SUPFAM" id="SSF53474">
    <property type="entry name" value="alpha/beta-Hydrolases"/>
    <property type="match status" value="1"/>
</dbReference>
<dbReference type="Gene3D" id="3.40.50.1820">
    <property type="entry name" value="alpha/beta hydrolase"/>
    <property type="match status" value="1"/>
</dbReference>
<evidence type="ECO:0000313" key="4">
    <source>
        <dbReference type="Proteomes" id="UP000575083"/>
    </source>
</evidence>
<keyword evidence="1 3" id="KW-0378">Hydrolase</keyword>
<organism evidence="3 4">
    <name type="scientific">Acidovorax soli</name>
    <dbReference type="NCBI Taxonomy" id="592050"/>
    <lineage>
        <taxon>Bacteria</taxon>
        <taxon>Pseudomonadati</taxon>
        <taxon>Pseudomonadota</taxon>
        <taxon>Betaproteobacteria</taxon>
        <taxon>Burkholderiales</taxon>
        <taxon>Comamonadaceae</taxon>
        <taxon>Acidovorax</taxon>
    </lineage>
</organism>
<accession>A0A7X0PEQ6</accession>
<gene>
    <name evidence="3" type="ORF">HNP48_002856</name>
</gene>
<protein>
    <submittedName>
        <fullName evidence="3">Arylformamidase</fullName>
        <ecNumber evidence="3">3.5.1.9</ecNumber>
    </submittedName>
</protein>
<feature type="domain" description="BD-FAE-like" evidence="2">
    <location>
        <begin position="69"/>
        <end position="172"/>
    </location>
</feature>
<reference evidence="3 4" key="1">
    <citation type="submission" date="2020-08" db="EMBL/GenBank/DDBJ databases">
        <title>Functional genomics of gut bacteria from endangered species of beetles.</title>
        <authorList>
            <person name="Carlos-Shanley C."/>
        </authorList>
    </citation>
    <scope>NUCLEOTIDE SEQUENCE [LARGE SCALE GENOMIC DNA]</scope>
    <source>
        <strain evidence="3 4">S00198</strain>
    </source>
</reference>
<dbReference type="EMBL" id="JACHLK010000005">
    <property type="protein sequence ID" value="MBB6560182.1"/>
    <property type="molecule type" value="Genomic_DNA"/>
</dbReference>
<evidence type="ECO:0000259" key="2">
    <source>
        <dbReference type="Pfam" id="PF20434"/>
    </source>
</evidence>
<dbReference type="InterPro" id="IPR049492">
    <property type="entry name" value="BD-FAE-like_dom"/>
</dbReference>
<keyword evidence="4" id="KW-1185">Reference proteome</keyword>
<dbReference type="GO" id="GO:0004061">
    <property type="term" value="F:arylformamidase activity"/>
    <property type="evidence" value="ECO:0007669"/>
    <property type="project" value="UniProtKB-EC"/>
</dbReference>
<comment type="caution">
    <text evidence="3">The sequence shown here is derived from an EMBL/GenBank/DDBJ whole genome shotgun (WGS) entry which is preliminary data.</text>
</comment>
<proteinExistence type="predicted"/>
<dbReference type="RefSeq" id="WP_184857928.1">
    <property type="nucleotide sequence ID" value="NZ_JACHLK010000005.1"/>
</dbReference>
<dbReference type="PANTHER" id="PTHR48081:SF33">
    <property type="entry name" value="KYNURENINE FORMAMIDASE"/>
    <property type="match status" value="1"/>
</dbReference>
<dbReference type="InterPro" id="IPR050300">
    <property type="entry name" value="GDXG_lipolytic_enzyme"/>
</dbReference>
<evidence type="ECO:0000256" key="1">
    <source>
        <dbReference type="ARBA" id="ARBA00022801"/>
    </source>
</evidence>
<dbReference type="Pfam" id="PF20434">
    <property type="entry name" value="BD-FAE"/>
    <property type="match status" value="1"/>
</dbReference>
<name>A0A7X0PEQ6_9BURK</name>
<dbReference type="PANTHER" id="PTHR48081">
    <property type="entry name" value="AB HYDROLASE SUPERFAMILY PROTEIN C4A8.06C"/>
    <property type="match status" value="1"/>
</dbReference>
<evidence type="ECO:0000313" key="3">
    <source>
        <dbReference type="EMBL" id="MBB6560182.1"/>
    </source>
</evidence>
<dbReference type="InterPro" id="IPR029058">
    <property type="entry name" value="AB_hydrolase_fold"/>
</dbReference>
<dbReference type="Proteomes" id="UP000575083">
    <property type="component" value="Unassembled WGS sequence"/>
</dbReference>
<dbReference type="EC" id="3.5.1.9" evidence="3"/>